<evidence type="ECO:0000313" key="15">
    <source>
        <dbReference type="EMBL" id="KAK4747093.1"/>
    </source>
</evidence>
<evidence type="ECO:0000256" key="12">
    <source>
        <dbReference type="ARBA" id="ARBA00047599"/>
    </source>
</evidence>
<evidence type="ECO:0000256" key="1">
    <source>
        <dbReference type="ARBA" id="ARBA00004275"/>
    </source>
</evidence>
<dbReference type="EC" id="1.6.5.9" evidence="4"/>
<proteinExistence type="inferred from homology"/>
<dbReference type="PANTHER" id="PTHR43706">
    <property type="entry name" value="NADH DEHYDROGENASE"/>
    <property type="match status" value="1"/>
</dbReference>
<keyword evidence="5" id="KW-0285">Flavoprotein</keyword>
<keyword evidence="11" id="KW-0576">Peroxisome</keyword>
<keyword evidence="6" id="KW-0472">Membrane</keyword>
<sequence length="280" mass="32100">MKTFTLSETFSKAFHDYLNLSKLVILFTISGRGLVSYSDANPISGSQIIFPIEVENKKKRVVNLKNPEYDVQVVSPRNYFTFPLLLASVTCGTVEAPSIVEPIRNIIRKKNMDTRYRKAECFKIDAKNKRIYCRSNKPSNLNGKQKFVVEYDYHVVAMGAHSNTFNIPGVEENYKFLKEVEDAQEIRRSVIDCFEKASLLNLSEEERKRILYFVIVGGEPTSVEFSIELHEFVNEDMGKLNPGVKELVKITLLEARDHILGMFDKRITEFAGKKIQNRGN</sequence>
<comment type="catalytic activity">
    <reaction evidence="12">
        <text>a quinone + NADH + H(+) = a quinol + NAD(+)</text>
        <dbReference type="Rhea" id="RHEA:46160"/>
        <dbReference type="ChEBI" id="CHEBI:15378"/>
        <dbReference type="ChEBI" id="CHEBI:24646"/>
        <dbReference type="ChEBI" id="CHEBI:57540"/>
        <dbReference type="ChEBI" id="CHEBI:57945"/>
        <dbReference type="ChEBI" id="CHEBI:132124"/>
        <dbReference type="EC" id="1.6.5.9"/>
    </reaction>
</comment>
<evidence type="ECO:0000256" key="5">
    <source>
        <dbReference type="ARBA" id="ARBA00022630"/>
    </source>
</evidence>
<dbReference type="GO" id="GO:0050136">
    <property type="term" value="F:NADH dehydrogenase (quinone) (non-electrogenic) activity"/>
    <property type="evidence" value="ECO:0007669"/>
    <property type="project" value="UniProtKB-EC"/>
</dbReference>
<dbReference type="GO" id="GO:0005777">
    <property type="term" value="C:peroxisome"/>
    <property type="evidence" value="ECO:0007669"/>
    <property type="project" value="UniProtKB-SubCell"/>
</dbReference>
<dbReference type="Proteomes" id="UP001345219">
    <property type="component" value="Chromosome 20"/>
</dbReference>
<evidence type="ECO:0000256" key="13">
    <source>
        <dbReference type="ARBA" id="ARBA00049010"/>
    </source>
</evidence>
<dbReference type="Pfam" id="PF07992">
    <property type="entry name" value="Pyr_redox_2"/>
    <property type="match status" value="1"/>
</dbReference>
<evidence type="ECO:0000256" key="6">
    <source>
        <dbReference type="ARBA" id="ARBA00022792"/>
    </source>
</evidence>
<dbReference type="GO" id="GO:0005743">
    <property type="term" value="C:mitochondrial inner membrane"/>
    <property type="evidence" value="ECO:0007669"/>
    <property type="project" value="UniProtKB-SubCell"/>
</dbReference>
<evidence type="ECO:0000256" key="11">
    <source>
        <dbReference type="ARBA" id="ARBA00023140"/>
    </source>
</evidence>
<evidence type="ECO:0000256" key="8">
    <source>
        <dbReference type="ARBA" id="ARBA00023002"/>
    </source>
</evidence>
<protein>
    <recommendedName>
        <fullName evidence="4">NADH:ubiquinone reductase (non-electrogenic)</fullName>
        <ecNumber evidence="4">1.6.5.9</ecNumber>
    </recommendedName>
</protein>
<keyword evidence="9" id="KW-0520">NAD</keyword>
<keyword evidence="6" id="KW-0999">Mitochondrion inner membrane</keyword>
<evidence type="ECO:0000256" key="2">
    <source>
        <dbReference type="ARBA" id="ARBA00004637"/>
    </source>
</evidence>
<dbReference type="SUPFAM" id="SSF51905">
    <property type="entry name" value="FAD/NAD(P)-binding domain"/>
    <property type="match status" value="1"/>
</dbReference>
<evidence type="ECO:0000256" key="7">
    <source>
        <dbReference type="ARBA" id="ARBA00022827"/>
    </source>
</evidence>
<dbReference type="InterPro" id="IPR023753">
    <property type="entry name" value="FAD/NAD-binding_dom"/>
</dbReference>
<evidence type="ECO:0000256" key="4">
    <source>
        <dbReference type="ARBA" id="ARBA00012637"/>
    </source>
</evidence>
<dbReference type="InterPro" id="IPR045024">
    <property type="entry name" value="NDH-2"/>
</dbReference>
<dbReference type="EMBL" id="JAXIOK010000020">
    <property type="protein sequence ID" value="KAK4747093.1"/>
    <property type="molecule type" value="Genomic_DNA"/>
</dbReference>
<dbReference type="PANTHER" id="PTHR43706:SF47">
    <property type="entry name" value="EXTERNAL NADH-UBIQUINONE OXIDOREDUCTASE 1, MITOCHONDRIAL-RELATED"/>
    <property type="match status" value="1"/>
</dbReference>
<feature type="domain" description="FAD/NAD(P)-binding" evidence="14">
    <location>
        <begin position="63"/>
        <end position="279"/>
    </location>
</feature>
<keyword evidence="10" id="KW-0496">Mitochondrion</keyword>
<evidence type="ECO:0000313" key="16">
    <source>
        <dbReference type="Proteomes" id="UP001345219"/>
    </source>
</evidence>
<comment type="catalytic activity">
    <reaction evidence="13">
        <text>a ubiquinone + NADH + H(+) = a ubiquinol + NAD(+)</text>
        <dbReference type="Rhea" id="RHEA:23152"/>
        <dbReference type="Rhea" id="RHEA-COMP:9565"/>
        <dbReference type="Rhea" id="RHEA-COMP:9566"/>
        <dbReference type="ChEBI" id="CHEBI:15378"/>
        <dbReference type="ChEBI" id="CHEBI:16389"/>
        <dbReference type="ChEBI" id="CHEBI:17976"/>
        <dbReference type="ChEBI" id="CHEBI:57540"/>
        <dbReference type="ChEBI" id="CHEBI:57945"/>
    </reaction>
</comment>
<name>A0AAN7GUF7_9MYRT</name>
<evidence type="ECO:0000256" key="3">
    <source>
        <dbReference type="ARBA" id="ARBA00005272"/>
    </source>
</evidence>
<dbReference type="AlphaFoldDB" id="A0AAN7GUF7"/>
<keyword evidence="8" id="KW-0560">Oxidoreductase</keyword>
<keyword evidence="7" id="KW-0274">FAD</keyword>
<reference evidence="15 16" key="1">
    <citation type="journal article" date="2023" name="Hortic Res">
        <title>Pangenome of water caltrop reveals structural variations and asymmetric subgenome divergence after allopolyploidization.</title>
        <authorList>
            <person name="Zhang X."/>
            <person name="Chen Y."/>
            <person name="Wang L."/>
            <person name="Yuan Y."/>
            <person name="Fang M."/>
            <person name="Shi L."/>
            <person name="Lu R."/>
            <person name="Comes H.P."/>
            <person name="Ma Y."/>
            <person name="Chen Y."/>
            <person name="Huang G."/>
            <person name="Zhou Y."/>
            <person name="Zheng Z."/>
            <person name="Qiu Y."/>
        </authorList>
    </citation>
    <scope>NUCLEOTIDE SEQUENCE [LARGE SCALE GENOMIC DNA]</scope>
    <source>
        <tissue evidence="15">Roots</tissue>
    </source>
</reference>
<dbReference type="InterPro" id="IPR036188">
    <property type="entry name" value="FAD/NAD-bd_sf"/>
</dbReference>
<organism evidence="15 16">
    <name type="scientific">Trapa incisa</name>
    <dbReference type="NCBI Taxonomy" id="236973"/>
    <lineage>
        <taxon>Eukaryota</taxon>
        <taxon>Viridiplantae</taxon>
        <taxon>Streptophyta</taxon>
        <taxon>Embryophyta</taxon>
        <taxon>Tracheophyta</taxon>
        <taxon>Spermatophyta</taxon>
        <taxon>Magnoliopsida</taxon>
        <taxon>eudicotyledons</taxon>
        <taxon>Gunneridae</taxon>
        <taxon>Pentapetalae</taxon>
        <taxon>rosids</taxon>
        <taxon>malvids</taxon>
        <taxon>Myrtales</taxon>
        <taxon>Lythraceae</taxon>
        <taxon>Trapa</taxon>
    </lineage>
</organism>
<comment type="similarity">
    <text evidence="3">Belongs to the NADH dehydrogenase family.</text>
</comment>
<comment type="subcellular location">
    <subcellularLocation>
        <location evidence="2">Mitochondrion inner membrane</location>
        <topology evidence="2">Peripheral membrane protein</topology>
    </subcellularLocation>
    <subcellularLocation>
        <location evidence="1">Peroxisome</location>
    </subcellularLocation>
</comment>
<evidence type="ECO:0000259" key="14">
    <source>
        <dbReference type="Pfam" id="PF07992"/>
    </source>
</evidence>
<comment type="caution">
    <text evidence="15">The sequence shown here is derived from an EMBL/GenBank/DDBJ whole genome shotgun (WGS) entry which is preliminary data.</text>
</comment>
<accession>A0AAN7GUF7</accession>
<dbReference type="Gene3D" id="3.50.50.100">
    <property type="match status" value="1"/>
</dbReference>
<keyword evidence="16" id="KW-1185">Reference proteome</keyword>
<gene>
    <name evidence="15" type="ORF">SAY87_026130</name>
</gene>
<evidence type="ECO:0000256" key="9">
    <source>
        <dbReference type="ARBA" id="ARBA00023027"/>
    </source>
</evidence>
<evidence type="ECO:0000256" key="10">
    <source>
        <dbReference type="ARBA" id="ARBA00023128"/>
    </source>
</evidence>